<keyword evidence="8" id="KW-1185">Reference proteome</keyword>
<keyword evidence="7" id="KW-0547">Nucleotide-binding</keyword>
<dbReference type="PROSITE" id="PS00211">
    <property type="entry name" value="ABC_TRANSPORTER_1"/>
    <property type="match status" value="1"/>
</dbReference>
<evidence type="ECO:0000256" key="1">
    <source>
        <dbReference type="ARBA" id="ARBA00004651"/>
    </source>
</evidence>
<feature type="domain" description="ABC transmembrane type-1" evidence="6">
    <location>
        <begin position="40"/>
        <end position="311"/>
    </location>
</feature>
<dbReference type="SUPFAM" id="SSF52540">
    <property type="entry name" value="P-loop containing nucleoside triphosphate hydrolases"/>
    <property type="match status" value="1"/>
</dbReference>
<proteinExistence type="predicted"/>
<dbReference type="GO" id="GO:0005524">
    <property type="term" value="F:ATP binding"/>
    <property type="evidence" value="ECO:0007669"/>
    <property type="project" value="UniProtKB-KW"/>
</dbReference>
<dbReference type="PANTHER" id="PTHR43394">
    <property type="entry name" value="ATP-DEPENDENT PERMEASE MDL1, MITOCHONDRIAL"/>
    <property type="match status" value="1"/>
</dbReference>
<accession>A0ABQ6VFQ2</accession>
<dbReference type="InterPro" id="IPR003439">
    <property type="entry name" value="ABC_transporter-like_ATP-bd"/>
</dbReference>
<evidence type="ECO:0000256" key="4">
    <source>
        <dbReference type="ARBA" id="ARBA00023136"/>
    </source>
</evidence>
<dbReference type="Pfam" id="PF00664">
    <property type="entry name" value="ABC_membrane"/>
    <property type="match status" value="1"/>
</dbReference>
<feature type="transmembrane region" description="Helical" evidence="5">
    <location>
        <begin position="172"/>
        <end position="193"/>
    </location>
</feature>
<dbReference type="EMBL" id="WBZJ01000001">
    <property type="protein sequence ID" value="KAB3523244.1"/>
    <property type="molecule type" value="Genomic_DNA"/>
</dbReference>
<comment type="caution">
    <text evidence="7">The sequence shown here is derived from an EMBL/GenBank/DDBJ whole genome shotgun (WGS) entry which is preliminary data.</text>
</comment>
<dbReference type="SUPFAM" id="SSF90123">
    <property type="entry name" value="ABC transporter transmembrane region"/>
    <property type="match status" value="1"/>
</dbReference>
<keyword evidence="3 5" id="KW-1133">Transmembrane helix</keyword>
<evidence type="ECO:0000259" key="6">
    <source>
        <dbReference type="PROSITE" id="PS50929"/>
    </source>
</evidence>
<keyword evidence="2 5" id="KW-0812">Transmembrane</keyword>
<feature type="transmembrane region" description="Helical" evidence="5">
    <location>
        <begin position="267"/>
        <end position="294"/>
    </location>
</feature>
<evidence type="ECO:0000256" key="3">
    <source>
        <dbReference type="ARBA" id="ARBA00022989"/>
    </source>
</evidence>
<evidence type="ECO:0000256" key="5">
    <source>
        <dbReference type="SAM" id="Phobius"/>
    </source>
</evidence>
<evidence type="ECO:0000313" key="7">
    <source>
        <dbReference type="EMBL" id="KAB3523244.1"/>
    </source>
</evidence>
<keyword evidence="7" id="KW-0067">ATP-binding</keyword>
<sequence>MSTWRWFAPAHPPRTANQLHLERWNADRRVGWDMLTSYPAAVVGIVAGTVTDAATGALTSLIVGRITDGGALLIPCLLLVLCLFCAWLGSITGDALTDLSEARAVHDLRLLLTGRLIQAGRPVHSGTVLNTVDEDSKQLGQLKQILNFPLVMLGFLFASAVTLWAASPWISLLLVLGGASTAVTSYVTSAPIARVARQRRVEESRAIALATDVAQGSRVIKGLGAVDITRRRFDEVTDRALRAMLTDATVSSLVMFLRQLVPTAFTIAVIVLGGWLAHAGAITSGQLLTTVLLAPPSLMVTGQSLNVMADLWGRGMAASTRVRELLEELEAQPEDVTGEVALPEGLTVWHAETEDSLAEVHRRVAALTRDGAVAAPHTVSVFEGTLRDNIWAADEEDQLAALHVAECGDILARLGGLEGLIGEAGLTLSGGQRQRVALARFLAARPAVLILDEPTTGLDAVTLDRVAHNVKAMRQGYTTVVISTSRAWQSVADQVVRL</sequence>
<reference evidence="7 8" key="1">
    <citation type="submission" date="2019-10" db="EMBL/GenBank/DDBJ databases">
        <title>Corynebacterium sp novel species isolated from the respiratory tract of Marmot.</title>
        <authorList>
            <person name="Zhang G."/>
        </authorList>
    </citation>
    <scope>NUCLEOTIDE SEQUENCE [LARGE SCALE GENOMIC DNA]</scope>
    <source>
        <strain evidence="7 8">336</strain>
    </source>
</reference>
<dbReference type="InterPro" id="IPR027417">
    <property type="entry name" value="P-loop_NTPase"/>
</dbReference>
<protein>
    <submittedName>
        <fullName evidence="7">ABC transporter ATP-binding protein</fullName>
    </submittedName>
</protein>
<dbReference type="InterPro" id="IPR011527">
    <property type="entry name" value="ABC1_TM_dom"/>
</dbReference>
<gene>
    <name evidence="7" type="ORF">F8377_03640</name>
</gene>
<dbReference type="RefSeq" id="WP_151844002.1">
    <property type="nucleotide sequence ID" value="NZ_WBZJ01000001.1"/>
</dbReference>
<dbReference type="Pfam" id="PF00005">
    <property type="entry name" value="ABC_tran"/>
    <property type="match status" value="1"/>
</dbReference>
<dbReference type="InterPro" id="IPR039421">
    <property type="entry name" value="Type_1_exporter"/>
</dbReference>
<dbReference type="PROSITE" id="PS50929">
    <property type="entry name" value="ABC_TM1F"/>
    <property type="match status" value="1"/>
</dbReference>
<dbReference type="PANTHER" id="PTHR43394:SF1">
    <property type="entry name" value="ATP-BINDING CASSETTE SUB-FAMILY B MEMBER 10, MITOCHONDRIAL"/>
    <property type="match status" value="1"/>
</dbReference>
<name>A0ABQ6VFQ2_9CORY</name>
<keyword evidence="4 5" id="KW-0472">Membrane</keyword>
<evidence type="ECO:0000256" key="2">
    <source>
        <dbReference type="ARBA" id="ARBA00022692"/>
    </source>
</evidence>
<dbReference type="Gene3D" id="1.20.1560.10">
    <property type="entry name" value="ABC transporter type 1, transmembrane domain"/>
    <property type="match status" value="1"/>
</dbReference>
<feature type="transmembrane region" description="Helical" evidence="5">
    <location>
        <begin position="145"/>
        <end position="166"/>
    </location>
</feature>
<dbReference type="InterPro" id="IPR036640">
    <property type="entry name" value="ABC1_TM_sf"/>
</dbReference>
<dbReference type="Gene3D" id="3.40.50.300">
    <property type="entry name" value="P-loop containing nucleotide triphosphate hydrolases"/>
    <property type="match status" value="1"/>
</dbReference>
<comment type="subcellular location">
    <subcellularLocation>
        <location evidence="1">Cell membrane</location>
        <topology evidence="1">Multi-pass membrane protein</topology>
    </subcellularLocation>
</comment>
<dbReference type="InterPro" id="IPR017871">
    <property type="entry name" value="ABC_transporter-like_CS"/>
</dbReference>
<feature type="transmembrane region" description="Helical" evidence="5">
    <location>
        <begin position="69"/>
        <end position="89"/>
    </location>
</feature>
<evidence type="ECO:0000313" key="8">
    <source>
        <dbReference type="Proteomes" id="UP000436181"/>
    </source>
</evidence>
<organism evidence="7 8">
    <name type="scientific">Corynebacterium zhongnanshanii</name>
    <dbReference type="NCBI Taxonomy" id="2768834"/>
    <lineage>
        <taxon>Bacteria</taxon>
        <taxon>Bacillati</taxon>
        <taxon>Actinomycetota</taxon>
        <taxon>Actinomycetes</taxon>
        <taxon>Mycobacteriales</taxon>
        <taxon>Corynebacteriaceae</taxon>
        <taxon>Corynebacterium</taxon>
    </lineage>
</organism>
<feature type="transmembrane region" description="Helical" evidence="5">
    <location>
        <begin position="38"/>
        <end position="63"/>
    </location>
</feature>
<dbReference type="Proteomes" id="UP000436181">
    <property type="component" value="Unassembled WGS sequence"/>
</dbReference>